<keyword evidence="3" id="KW-1185">Reference proteome</keyword>
<dbReference type="HOGENOM" id="CLU_2915449_0_0_6"/>
<evidence type="ECO:0000313" key="3">
    <source>
        <dbReference type="Proteomes" id="UP000001122"/>
    </source>
</evidence>
<organism evidence="2 3">
    <name type="scientific">Escherichia coli O139:H28 (strain E24377A / ETEC)</name>
    <dbReference type="NCBI Taxonomy" id="331111"/>
    <lineage>
        <taxon>Bacteria</taxon>
        <taxon>Pseudomonadati</taxon>
        <taxon>Pseudomonadota</taxon>
        <taxon>Gammaproteobacteria</taxon>
        <taxon>Enterobacterales</taxon>
        <taxon>Enterobacteriaceae</taxon>
        <taxon>Escherichia</taxon>
    </lineage>
</organism>
<dbReference type="InterPro" id="IPR055634">
    <property type="entry name" value="DUF7210"/>
</dbReference>
<dbReference type="AlphaFoldDB" id="A7ZL66"/>
<accession>A7ZL66</accession>
<proteinExistence type="predicted"/>
<dbReference type="Pfam" id="PF23843">
    <property type="entry name" value="DUF7210"/>
    <property type="match status" value="1"/>
</dbReference>
<reference evidence="3" key="1">
    <citation type="journal article" date="2008" name="J. Bacteriol.">
        <title>The pangenome structure of Escherichia coli: comparative genomic analysis of E. coli commensal and pathogenic isolates.</title>
        <authorList>
            <person name="Rasko D.A."/>
            <person name="Rosovitz M.J."/>
            <person name="Myers G.S."/>
            <person name="Mongodin E.F."/>
            <person name="Fricke W.F."/>
            <person name="Gajer P."/>
            <person name="Crabtree J."/>
            <person name="Sebaihia M."/>
            <person name="Thomson N.R."/>
            <person name="Chaudhuri R."/>
            <person name="Henderson I.R."/>
            <person name="Sperandio V."/>
            <person name="Ravel J."/>
        </authorList>
    </citation>
    <scope>NUCLEOTIDE SEQUENCE [LARGE SCALE GENOMIC DNA]</scope>
    <source>
        <strain evidence="3">E24377A / ETEC</strain>
    </source>
</reference>
<dbReference type="Proteomes" id="UP000001122">
    <property type="component" value="Chromosome"/>
</dbReference>
<evidence type="ECO:0000313" key="2">
    <source>
        <dbReference type="EMBL" id="ABV16821.1"/>
    </source>
</evidence>
<name>A7ZL66_ECO24</name>
<dbReference type="EMBL" id="CP000800">
    <property type="protein sequence ID" value="ABV16821.1"/>
    <property type="molecule type" value="Genomic_DNA"/>
</dbReference>
<sequence length="71" mass="7696">MRACARRWCEMASGKKGAPVDYVVLRGCVQHNGQRVAQGNVITLSESEAQRLLRLGVIVPLAEMKGDGRTG</sequence>
<protein>
    <recommendedName>
        <fullName evidence="1">DUF7210 domain-containing protein</fullName>
    </recommendedName>
</protein>
<feature type="domain" description="DUF7210" evidence="1">
    <location>
        <begin position="23"/>
        <end position="58"/>
    </location>
</feature>
<evidence type="ECO:0000259" key="1">
    <source>
        <dbReference type="Pfam" id="PF23843"/>
    </source>
</evidence>
<dbReference type="KEGG" id="ecw:EcE24377A_1447"/>
<gene>
    <name evidence="2" type="ordered locus">EcE24377A_1447</name>
</gene>